<evidence type="ECO:0000259" key="5">
    <source>
        <dbReference type="Pfam" id="PF00501"/>
    </source>
</evidence>
<dbReference type="Pfam" id="PF00501">
    <property type="entry name" value="AMP-binding"/>
    <property type="match status" value="1"/>
</dbReference>
<proteinExistence type="inferred from homology"/>
<feature type="domain" description="AMP-binding enzyme C-terminal" evidence="6">
    <location>
        <begin position="443"/>
        <end position="554"/>
    </location>
</feature>
<name>A0ABC8C4J3_9ACTN</name>
<evidence type="ECO:0000259" key="6">
    <source>
        <dbReference type="Pfam" id="PF23024"/>
    </source>
</evidence>
<keyword evidence="8" id="KW-1185">Reference proteome</keyword>
<gene>
    <name evidence="7" type="ORF">B7C62_31215</name>
</gene>
<feature type="domain" description="AMP-dependent synthetase/ligase" evidence="5">
    <location>
        <begin position="21"/>
        <end position="398"/>
    </location>
</feature>
<sequence length="572" mass="60718">MGRPTREGTAVTGFRTFIDTFHARAAATPERDALVLLSESGGRLRPEPVGYGELAALVRLLAARLTAHTAPGDRVLVLQSSRRLFAASFLACLHAGRVAVPVAPPGGRGHHDERIAGIVKDAAASCVLTGSAHAAEASQLLARAGFTGVTCLLADRAPDPAEAEEAPHGTVAVDPDDVAYLQYTSGSTREPRGVMVTQRNLVANQEAIRTALDTGPASRFGGWLPLHHDMGLVGQLLHPLWLGTTTVMLTPQTFVKAPLNWLDTISRYGLTVSGGPDFGYELCLRRVNDLQIAALDLTAWRTAVNGGEPVDPVTAAAFADRFAAAGLRPEALTPAYGLAEATLLVSAHRPDDRGGAADCGVPVDAEVRIVDPDTGAERAPGQTGEIWVRGDGVARGYWRRPAETAATFGARISGTGGTGFLRTGDLGALDPAGRLRITGRIKDVMVIAGRNVHPQDIERTVQQVSALFGPASVFAVPGEREHVVLVQEVRARSHYNIDLTELAAKVAARIGDEHEVHTAGLLFVSPGTVRRTTSGKVERAAMRRMFLNGELRPLHQRLDAEVERLLSAGVRA</sequence>
<dbReference type="InterPro" id="IPR042099">
    <property type="entry name" value="ANL_N_sf"/>
</dbReference>
<dbReference type="AlphaFoldDB" id="A0ABC8C4J3"/>
<reference evidence="7 8" key="1">
    <citation type="submission" date="2017-04" db="EMBL/GenBank/DDBJ databases">
        <title>The complete genome sequence of Streptomyces albolongus YIM 101047, the producer of novel bafilomycins and novel odoriferous sesquiterpenoids.</title>
        <authorList>
            <person name="Yin M."/>
            <person name="Jiang Y."/>
        </authorList>
    </citation>
    <scope>NUCLEOTIDE SEQUENCE [LARGE SCALE GENOMIC DNA]</scope>
    <source>
        <strain evidence="7 8">YIM 101047</strain>
    </source>
</reference>
<evidence type="ECO:0000313" key="7">
    <source>
        <dbReference type="EMBL" id="ARF77453.1"/>
    </source>
</evidence>
<keyword evidence="3" id="KW-0276">Fatty acid metabolism</keyword>
<evidence type="ECO:0000256" key="1">
    <source>
        <dbReference type="ARBA" id="ARBA00006432"/>
    </source>
</evidence>
<dbReference type="PANTHER" id="PTHR22754:SF32">
    <property type="entry name" value="DISCO-INTERACTING PROTEIN 2"/>
    <property type="match status" value="1"/>
</dbReference>
<evidence type="ECO:0000256" key="4">
    <source>
        <dbReference type="ARBA" id="ARBA00023098"/>
    </source>
</evidence>
<dbReference type="InterPro" id="IPR040097">
    <property type="entry name" value="FAAL/FAAC"/>
</dbReference>
<accession>A0ABC8C4J3</accession>
<evidence type="ECO:0000256" key="2">
    <source>
        <dbReference type="ARBA" id="ARBA00022598"/>
    </source>
</evidence>
<keyword evidence="2" id="KW-0436">Ligase</keyword>
<comment type="similarity">
    <text evidence="1">Belongs to the ATP-dependent AMP-binding enzyme family.</text>
</comment>
<dbReference type="GO" id="GO:0008610">
    <property type="term" value="P:lipid biosynthetic process"/>
    <property type="evidence" value="ECO:0007669"/>
    <property type="project" value="UniProtKB-ARBA"/>
</dbReference>
<keyword evidence="4" id="KW-0443">Lipid metabolism</keyword>
<dbReference type="KEGG" id="kab:B7C62_31215"/>
<evidence type="ECO:0000313" key="8">
    <source>
        <dbReference type="Proteomes" id="UP000192251"/>
    </source>
</evidence>
<dbReference type="CDD" id="cd05931">
    <property type="entry name" value="FAAL"/>
    <property type="match status" value="1"/>
</dbReference>
<dbReference type="SUPFAM" id="SSF56801">
    <property type="entry name" value="Acetyl-CoA synthetase-like"/>
    <property type="match status" value="1"/>
</dbReference>
<dbReference type="EMBL" id="CP020563">
    <property type="protein sequence ID" value="ARF77453.1"/>
    <property type="molecule type" value="Genomic_DNA"/>
</dbReference>
<dbReference type="InterPro" id="IPR000873">
    <property type="entry name" value="AMP-dep_synth/lig_dom"/>
</dbReference>
<evidence type="ECO:0000256" key="3">
    <source>
        <dbReference type="ARBA" id="ARBA00022832"/>
    </source>
</evidence>
<dbReference type="GO" id="GO:0006631">
    <property type="term" value="P:fatty acid metabolic process"/>
    <property type="evidence" value="ECO:0007669"/>
    <property type="project" value="UniProtKB-KW"/>
</dbReference>
<dbReference type="Proteomes" id="UP000192251">
    <property type="component" value="Chromosome"/>
</dbReference>
<dbReference type="Gene3D" id="3.40.50.12780">
    <property type="entry name" value="N-terminal domain of ligase-like"/>
    <property type="match status" value="1"/>
</dbReference>
<dbReference type="Gene3D" id="3.30.300.30">
    <property type="match status" value="1"/>
</dbReference>
<organism evidence="7 8">
    <name type="scientific">Kitasatospora albolonga</name>
    <dbReference type="NCBI Taxonomy" id="68173"/>
    <lineage>
        <taxon>Bacteria</taxon>
        <taxon>Bacillati</taxon>
        <taxon>Actinomycetota</taxon>
        <taxon>Actinomycetes</taxon>
        <taxon>Kitasatosporales</taxon>
        <taxon>Streptomycetaceae</taxon>
        <taxon>Kitasatospora</taxon>
    </lineage>
</organism>
<dbReference type="PANTHER" id="PTHR22754">
    <property type="entry name" value="DISCO-INTERACTING PROTEIN 2 DIP2 -RELATED"/>
    <property type="match status" value="1"/>
</dbReference>
<dbReference type="GO" id="GO:0016874">
    <property type="term" value="F:ligase activity"/>
    <property type="evidence" value="ECO:0007669"/>
    <property type="project" value="UniProtKB-KW"/>
</dbReference>
<dbReference type="GO" id="GO:0071766">
    <property type="term" value="P:Actinobacterium-type cell wall biogenesis"/>
    <property type="evidence" value="ECO:0007669"/>
    <property type="project" value="UniProtKB-ARBA"/>
</dbReference>
<dbReference type="InterPro" id="IPR025110">
    <property type="entry name" value="AMP-bd_C"/>
</dbReference>
<dbReference type="Pfam" id="PF23024">
    <property type="entry name" value="AMP-dom_DIP2-like"/>
    <property type="match status" value="1"/>
</dbReference>
<protein>
    <submittedName>
        <fullName evidence="7">Polyketide synthase</fullName>
    </submittedName>
</protein>
<dbReference type="InterPro" id="IPR045851">
    <property type="entry name" value="AMP-bd_C_sf"/>
</dbReference>